<evidence type="ECO:0000313" key="3">
    <source>
        <dbReference type="Proteomes" id="UP001305779"/>
    </source>
</evidence>
<feature type="region of interest" description="Disordered" evidence="1">
    <location>
        <begin position="46"/>
        <end position="140"/>
    </location>
</feature>
<comment type="caution">
    <text evidence="2">The sequence shown here is derived from an EMBL/GenBank/DDBJ whole genome shotgun (WGS) entry which is preliminary data.</text>
</comment>
<feature type="compositionally biased region" description="Polar residues" evidence="1">
    <location>
        <begin position="646"/>
        <end position="660"/>
    </location>
</feature>
<feature type="compositionally biased region" description="Polar residues" evidence="1">
    <location>
        <begin position="731"/>
        <end position="748"/>
    </location>
</feature>
<feature type="compositionally biased region" description="Acidic residues" evidence="1">
    <location>
        <begin position="310"/>
        <end position="322"/>
    </location>
</feature>
<feature type="compositionally biased region" description="Basic and acidic residues" evidence="1">
    <location>
        <begin position="493"/>
        <end position="504"/>
    </location>
</feature>
<feature type="region of interest" description="Disordered" evidence="1">
    <location>
        <begin position="971"/>
        <end position="991"/>
    </location>
</feature>
<feature type="compositionally biased region" description="Polar residues" evidence="1">
    <location>
        <begin position="826"/>
        <end position="840"/>
    </location>
</feature>
<feature type="region of interest" description="Disordered" evidence="1">
    <location>
        <begin position="688"/>
        <end position="893"/>
    </location>
</feature>
<feature type="region of interest" description="Disordered" evidence="1">
    <location>
        <begin position="622"/>
        <end position="665"/>
    </location>
</feature>
<feature type="region of interest" description="Disordered" evidence="1">
    <location>
        <begin position="310"/>
        <end position="459"/>
    </location>
</feature>
<evidence type="ECO:0000256" key="1">
    <source>
        <dbReference type="SAM" id="MobiDB-lite"/>
    </source>
</evidence>
<organism evidence="2 3">
    <name type="scientific">Zasmidium cellare</name>
    <name type="common">Wine cellar mold</name>
    <name type="synonym">Racodium cellare</name>
    <dbReference type="NCBI Taxonomy" id="395010"/>
    <lineage>
        <taxon>Eukaryota</taxon>
        <taxon>Fungi</taxon>
        <taxon>Dikarya</taxon>
        <taxon>Ascomycota</taxon>
        <taxon>Pezizomycotina</taxon>
        <taxon>Dothideomycetes</taxon>
        <taxon>Dothideomycetidae</taxon>
        <taxon>Mycosphaerellales</taxon>
        <taxon>Mycosphaerellaceae</taxon>
        <taxon>Zasmidium</taxon>
    </lineage>
</organism>
<dbReference type="EMBL" id="JAXOVC010000004">
    <property type="protein sequence ID" value="KAK4503039.1"/>
    <property type="molecule type" value="Genomic_DNA"/>
</dbReference>
<feature type="region of interest" description="Disordered" evidence="1">
    <location>
        <begin position="930"/>
        <end position="953"/>
    </location>
</feature>
<feature type="region of interest" description="Disordered" evidence="1">
    <location>
        <begin position="185"/>
        <end position="204"/>
    </location>
</feature>
<feature type="compositionally biased region" description="Basic and acidic residues" evidence="1">
    <location>
        <begin position="636"/>
        <end position="645"/>
    </location>
</feature>
<feature type="region of interest" description="Disordered" evidence="1">
    <location>
        <begin position="475"/>
        <end position="535"/>
    </location>
</feature>
<sequence>MRFSNRQGTSEQELNATTADVVLQLGQAKIPIKAEKLLGATVKVSRSHQNLAEQYKPRSPQEERAQNDEDKAIEALSRMQEELSWTHAGAGASGGKWPWSPDDLYPGDSKVYQPTQHGNHHTPDRLRREPSDANLPAYYDPTEQPYYVSQQTSASAVRDMALHKGVPTIFDNIGETPQRRLSLTAMKQHEVSRRSKTTGHSSRPRKLDLVQLFPQPRPSTGRLLSPSRLQHSPSAMTDRADYPLPPLPNELHSKKAGMLDTSSVRPSTAASGVAGKNRTFDEDIFDQHKTNVRRPPKGIQNWFDAFLDTDEDDEEEDEEEPGPEPQELPADEIQPPAYQSPSREVSRASHKSAQTPTQPMMPQPVLQTRSLDPIRDERQALERMQEHEDLRYRSTSECHSWDSIQSSHLGQPQPAPAGSQTGSNSRAGQSVLSLSDSDYEDVEDNSSGSHAKDRPTIRDSIMDYRNVTVGAASRMDVQRLNQRPQQLQAIRSLSDESKEMETKRSSSRTSVSNNTPHQAQKPLPMASQEEMHPTAEQVALRRLNGLSLESSATSNSNDHGEQALRSQPSSELPSDAAHMIAVTEEEMLLLDLMRRKRAMMQQMSFTEGYQLALQTEQQRLAKRTESAQKSAMKALQRKENERRDSQISSSRGSPTVTQSDSDMRRHLSAIRKEQVDERFQIERFLGMSQPQPLSSHPPDLEMPTEPPRSKKSSSTKSREPSGELLPATVYSPANTPTGRSPAVTQGSLPFSDDNDSDSVKRRVDHFIATNGAVPPLNTTLKTMRKKSSRTPASMPPSPVFEEDHAPPAVPVRSPARTKKHQRDASDQSWNLNHKVSSVSMDTDAEPRDKSPVHTFVSRNDSTIEGEQPRSPEEEHYTPLLPHRPGAEFSDPNSLQRTHTMVSAMTNSPSMSTMSPISPFSSIISAATAAPKPLTPQSRQASAYTPDTEYSQYSRSTPSTVAATAQVAHVINLSGPPTRGPNPERKRPLPPPLSQLNTIEAAMEGHHVLNKHGSLMSITSAGEDVLAAWKDLGGGSDCLKTKRRVANRPSGGLSEAMH</sequence>
<protein>
    <submittedName>
        <fullName evidence="2">Uncharacterized protein</fullName>
    </submittedName>
</protein>
<feature type="compositionally biased region" description="Polar residues" evidence="1">
    <location>
        <begin position="934"/>
        <end position="953"/>
    </location>
</feature>
<gene>
    <name evidence="2" type="ORF">PRZ48_006466</name>
</gene>
<feature type="compositionally biased region" description="Low complexity" evidence="1">
    <location>
        <begin position="354"/>
        <end position="364"/>
    </location>
</feature>
<keyword evidence="3" id="KW-1185">Reference proteome</keyword>
<feature type="compositionally biased region" description="Polar residues" evidence="1">
    <location>
        <begin position="401"/>
        <end position="410"/>
    </location>
</feature>
<feature type="compositionally biased region" description="Basic and acidic residues" evidence="1">
    <location>
        <begin position="450"/>
        <end position="459"/>
    </location>
</feature>
<reference evidence="2 3" key="1">
    <citation type="journal article" date="2023" name="G3 (Bethesda)">
        <title>A chromosome-level genome assembly of Zasmidium syzygii isolated from banana leaves.</title>
        <authorList>
            <person name="van Westerhoven A.C."/>
            <person name="Mehrabi R."/>
            <person name="Talebi R."/>
            <person name="Steentjes M.B.F."/>
            <person name="Corcolon B."/>
            <person name="Chong P.A."/>
            <person name="Kema G.H.J."/>
            <person name="Seidl M.F."/>
        </authorList>
    </citation>
    <scope>NUCLEOTIDE SEQUENCE [LARGE SCALE GENOMIC DNA]</scope>
    <source>
        <strain evidence="2 3">P124</strain>
    </source>
</reference>
<proteinExistence type="predicted"/>
<evidence type="ECO:0000313" key="2">
    <source>
        <dbReference type="EMBL" id="KAK4503039.1"/>
    </source>
</evidence>
<feature type="region of interest" description="Disordered" evidence="1">
    <location>
        <begin position="215"/>
        <end position="253"/>
    </location>
</feature>
<accession>A0ABR0ENU1</accession>
<feature type="compositionally biased region" description="Basic and acidic residues" evidence="1">
    <location>
        <begin position="121"/>
        <end position="131"/>
    </location>
</feature>
<feature type="compositionally biased region" description="Basic and acidic residues" evidence="1">
    <location>
        <begin position="55"/>
        <end position="73"/>
    </location>
</feature>
<dbReference type="Proteomes" id="UP001305779">
    <property type="component" value="Unassembled WGS sequence"/>
</dbReference>
<feature type="compositionally biased region" description="Basic and acidic residues" evidence="1">
    <location>
        <begin position="866"/>
        <end position="876"/>
    </location>
</feature>
<feature type="compositionally biased region" description="Polar residues" evidence="1">
    <location>
        <begin position="418"/>
        <end position="436"/>
    </location>
</feature>
<name>A0ABR0ENU1_ZASCE</name>
<feature type="compositionally biased region" description="Polar residues" evidence="1">
    <location>
        <begin position="479"/>
        <end position="491"/>
    </location>
</feature>
<feature type="compositionally biased region" description="Basic and acidic residues" evidence="1">
    <location>
        <begin position="372"/>
        <end position="400"/>
    </location>
</feature>
<feature type="region of interest" description="Disordered" evidence="1">
    <location>
        <begin position="549"/>
        <end position="574"/>
    </location>
</feature>